<dbReference type="Proteomes" id="UP001501725">
    <property type="component" value="Unassembled WGS sequence"/>
</dbReference>
<reference evidence="4" key="1">
    <citation type="journal article" date="2019" name="Int. J. Syst. Evol. Microbiol.">
        <title>The Global Catalogue of Microorganisms (GCM) 10K type strain sequencing project: providing services to taxonomists for standard genome sequencing and annotation.</title>
        <authorList>
            <consortium name="The Broad Institute Genomics Platform"/>
            <consortium name="The Broad Institute Genome Sequencing Center for Infectious Disease"/>
            <person name="Wu L."/>
            <person name="Ma J."/>
        </authorList>
    </citation>
    <scope>NUCLEOTIDE SEQUENCE [LARGE SCALE GENOMIC DNA]</scope>
    <source>
        <strain evidence="4">JCM 17919</strain>
    </source>
</reference>
<dbReference type="InterPro" id="IPR010664">
    <property type="entry name" value="LipoPS_assembly_LptC-rel"/>
</dbReference>
<sequence length="211" mass="23737">MRTRSFLLSLLLLAVLAGCGNDDDKVFERRDRKAQVEVAIDVTTQFSQNGRLKAILKSPRMLRHVGDSTVIEFPTMLHVDFYDSLGKVESYLDARYARYAEHRNLVLLRDSVRVINVRGDTLRTQELWWDQNARVFYTDSVVRIVQPDKRIRGGRGLEAAQDMSWYVIKFPTGIMDVKDEQFAAPPPADTSAPASPAPAGTPPPVAPIKPL</sequence>
<dbReference type="InterPro" id="IPR026265">
    <property type="entry name" value="LptC"/>
</dbReference>
<dbReference type="NCBIfam" id="TIGR04409">
    <property type="entry name" value="LptC_YrbK"/>
    <property type="match status" value="1"/>
</dbReference>
<dbReference type="Pfam" id="PF06835">
    <property type="entry name" value="LptC"/>
    <property type="match status" value="1"/>
</dbReference>
<feature type="region of interest" description="Disordered" evidence="1">
    <location>
        <begin position="181"/>
        <end position="211"/>
    </location>
</feature>
<evidence type="ECO:0008006" key="5">
    <source>
        <dbReference type="Google" id="ProtNLM"/>
    </source>
</evidence>
<feature type="signal peptide" evidence="2">
    <location>
        <begin position="1"/>
        <end position="17"/>
    </location>
</feature>
<dbReference type="Gene3D" id="2.60.450.10">
    <property type="entry name" value="Lipopolysaccharide (LPS) transport protein A like domain"/>
    <property type="match status" value="1"/>
</dbReference>
<dbReference type="EMBL" id="BAABGY010000014">
    <property type="protein sequence ID" value="GAA4340274.1"/>
    <property type="molecule type" value="Genomic_DNA"/>
</dbReference>
<keyword evidence="2" id="KW-0732">Signal</keyword>
<comment type="caution">
    <text evidence="3">The sequence shown here is derived from an EMBL/GenBank/DDBJ whole genome shotgun (WGS) entry which is preliminary data.</text>
</comment>
<keyword evidence="4" id="KW-1185">Reference proteome</keyword>
<gene>
    <name evidence="3" type="ORF">GCM10023184_37850</name>
</gene>
<dbReference type="RefSeq" id="WP_345257424.1">
    <property type="nucleotide sequence ID" value="NZ_BAABGY010000014.1"/>
</dbReference>
<proteinExistence type="predicted"/>
<evidence type="ECO:0000313" key="4">
    <source>
        <dbReference type="Proteomes" id="UP001501725"/>
    </source>
</evidence>
<evidence type="ECO:0000256" key="2">
    <source>
        <dbReference type="SAM" id="SignalP"/>
    </source>
</evidence>
<evidence type="ECO:0000256" key="1">
    <source>
        <dbReference type="SAM" id="MobiDB-lite"/>
    </source>
</evidence>
<feature type="compositionally biased region" description="Pro residues" evidence="1">
    <location>
        <begin position="195"/>
        <end position="211"/>
    </location>
</feature>
<protein>
    <recommendedName>
        <fullName evidence="5">LPS export ABC transporter periplasmic protein LptC</fullName>
    </recommendedName>
</protein>
<name>A0ABP8HJM9_9BACT</name>
<organism evidence="3 4">
    <name type="scientific">Flaviaesturariibacter amylovorans</name>
    <dbReference type="NCBI Taxonomy" id="1084520"/>
    <lineage>
        <taxon>Bacteria</taxon>
        <taxon>Pseudomonadati</taxon>
        <taxon>Bacteroidota</taxon>
        <taxon>Chitinophagia</taxon>
        <taxon>Chitinophagales</taxon>
        <taxon>Chitinophagaceae</taxon>
        <taxon>Flaviaestuariibacter</taxon>
    </lineage>
</organism>
<feature type="chain" id="PRO_5045313559" description="LPS export ABC transporter periplasmic protein LptC" evidence="2">
    <location>
        <begin position="18"/>
        <end position="211"/>
    </location>
</feature>
<accession>A0ABP8HJM9</accession>
<evidence type="ECO:0000313" key="3">
    <source>
        <dbReference type="EMBL" id="GAA4340274.1"/>
    </source>
</evidence>
<dbReference type="PROSITE" id="PS51257">
    <property type="entry name" value="PROKAR_LIPOPROTEIN"/>
    <property type="match status" value="1"/>
</dbReference>